<dbReference type="GO" id="GO:0051539">
    <property type="term" value="F:4 iron, 4 sulfur cluster binding"/>
    <property type="evidence" value="ECO:0007669"/>
    <property type="project" value="UniProtKB-KW"/>
</dbReference>
<feature type="domain" description="4Fe-4S ferredoxin-type" evidence="5">
    <location>
        <begin position="57"/>
        <end position="86"/>
    </location>
</feature>
<keyword evidence="1" id="KW-0004">4Fe-4S</keyword>
<dbReference type="PANTHER" id="PTHR43687:SF1">
    <property type="entry name" value="FERREDOXIN III"/>
    <property type="match status" value="1"/>
</dbReference>
<dbReference type="PANTHER" id="PTHR43687">
    <property type="entry name" value="ADENYLYLSULFATE REDUCTASE, BETA SUBUNIT"/>
    <property type="match status" value="1"/>
</dbReference>
<dbReference type="InterPro" id="IPR010207">
    <property type="entry name" value="Elect_transpt_cplx_RnfB/RsxB"/>
</dbReference>
<dbReference type="NCBIfam" id="TIGR01944">
    <property type="entry name" value="rnfB"/>
    <property type="match status" value="1"/>
</dbReference>
<evidence type="ECO:0000256" key="3">
    <source>
        <dbReference type="ARBA" id="ARBA00023004"/>
    </source>
</evidence>
<dbReference type="GO" id="GO:0046872">
    <property type="term" value="F:metal ion binding"/>
    <property type="evidence" value="ECO:0007669"/>
    <property type="project" value="UniProtKB-KW"/>
</dbReference>
<keyword evidence="2" id="KW-0479">Metal-binding</keyword>
<dbReference type="PROSITE" id="PS51379">
    <property type="entry name" value="4FE4S_FER_2"/>
    <property type="match status" value="2"/>
</dbReference>
<dbReference type="InterPro" id="IPR017900">
    <property type="entry name" value="4Fe4S_Fe_S_CS"/>
</dbReference>
<dbReference type="InterPro" id="IPR050572">
    <property type="entry name" value="Fe-S_Ferredoxin"/>
</dbReference>
<gene>
    <name evidence="6" type="ORF">METZ01_LOCUS372530</name>
</gene>
<evidence type="ECO:0000259" key="5">
    <source>
        <dbReference type="PROSITE" id="PS51379"/>
    </source>
</evidence>
<keyword evidence="4" id="KW-0411">Iron-sulfur</keyword>
<dbReference type="EMBL" id="UINC01135495">
    <property type="protein sequence ID" value="SVD19676.1"/>
    <property type="molecule type" value="Genomic_DNA"/>
</dbReference>
<protein>
    <recommendedName>
        <fullName evidence="5">4Fe-4S ferredoxin-type domain-containing protein</fullName>
    </recommendedName>
</protein>
<evidence type="ECO:0000256" key="1">
    <source>
        <dbReference type="ARBA" id="ARBA00022485"/>
    </source>
</evidence>
<dbReference type="SUPFAM" id="SSF54862">
    <property type="entry name" value="4Fe-4S ferredoxins"/>
    <property type="match status" value="1"/>
</dbReference>
<proteinExistence type="predicted"/>
<keyword evidence="3" id="KW-0408">Iron</keyword>
<dbReference type="PROSITE" id="PS00198">
    <property type="entry name" value="4FE4S_FER_1"/>
    <property type="match status" value="1"/>
</dbReference>
<organism evidence="6">
    <name type="scientific">marine metagenome</name>
    <dbReference type="NCBI Taxonomy" id="408172"/>
    <lineage>
        <taxon>unclassified sequences</taxon>
        <taxon>metagenomes</taxon>
        <taxon>ecological metagenomes</taxon>
    </lineage>
</organism>
<dbReference type="Gene3D" id="3.30.70.20">
    <property type="match status" value="1"/>
</dbReference>
<evidence type="ECO:0000256" key="2">
    <source>
        <dbReference type="ARBA" id="ARBA00022723"/>
    </source>
</evidence>
<evidence type="ECO:0000256" key="4">
    <source>
        <dbReference type="ARBA" id="ARBA00023014"/>
    </source>
</evidence>
<dbReference type="AlphaFoldDB" id="A0A382TC97"/>
<feature type="domain" description="4Fe-4S ferredoxin-type" evidence="5">
    <location>
        <begin position="27"/>
        <end position="56"/>
    </location>
</feature>
<feature type="non-terminal residue" evidence="6">
    <location>
        <position position="150"/>
    </location>
</feature>
<name>A0A382TC97_9ZZZZ</name>
<dbReference type="Pfam" id="PF14697">
    <property type="entry name" value="Fer4_21"/>
    <property type="match status" value="1"/>
</dbReference>
<dbReference type="InterPro" id="IPR017896">
    <property type="entry name" value="4Fe4S_Fe-S-bd"/>
</dbReference>
<dbReference type="GO" id="GO:0009055">
    <property type="term" value="F:electron transfer activity"/>
    <property type="evidence" value="ECO:0007669"/>
    <property type="project" value="InterPro"/>
</dbReference>
<reference evidence="6" key="1">
    <citation type="submission" date="2018-05" db="EMBL/GenBank/DDBJ databases">
        <authorList>
            <person name="Lanie J.A."/>
            <person name="Ng W.-L."/>
            <person name="Kazmierczak K.M."/>
            <person name="Andrzejewski T.M."/>
            <person name="Davidsen T.M."/>
            <person name="Wayne K.J."/>
            <person name="Tettelin H."/>
            <person name="Glass J.I."/>
            <person name="Rusch D."/>
            <person name="Podicherti R."/>
            <person name="Tsui H.-C.T."/>
            <person name="Winkler M.E."/>
        </authorList>
    </citation>
    <scope>NUCLEOTIDE SEQUENCE</scope>
</reference>
<sequence length="150" mass="16605">MIVQLSQLLGRPAKALGESFGLSVPPVVAVVDEEICIGCAKCLDACPVDAILGAAKFTHAIIENQCIGCELCLPACPVDCITVTESISQLDTLQRSERALSRYQARGKRLERRKRERNDKLRRQIDDIGPMCQIDAEALMQLKQRVKNKK</sequence>
<accession>A0A382TC97</accession>
<evidence type="ECO:0000313" key="6">
    <source>
        <dbReference type="EMBL" id="SVD19676.1"/>
    </source>
</evidence>